<keyword evidence="4" id="KW-0187">Copper transport</keyword>
<dbReference type="PANTHER" id="PTHR12483">
    <property type="entry name" value="SOLUTE CARRIER FAMILY 31 COPPER TRANSPORTERS"/>
    <property type="match status" value="1"/>
</dbReference>
<dbReference type="InterPro" id="IPR007274">
    <property type="entry name" value="Cop_transporter"/>
</dbReference>
<dbReference type="PANTHER" id="PTHR12483:SF119">
    <property type="entry name" value="COPPER TRANSPORT PROTEIN-RELATED"/>
    <property type="match status" value="1"/>
</dbReference>
<keyword evidence="2 4" id="KW-1133">Transmembrane helix</keyword>
<dbReference type="GO" id="GO:0016020">
    <property type="term" value="C:membrane"/>
    <property type="evidence" value="ECO:0007669"/>
    <property type="project" value="UniProtKB-SubCell"/>
</dbReference>
<keyword evidence="1 4" id="KW-0812">Transmembrane</keyword>
<evidence type="ECO:0000256" key="2">
    <source>
        <dbReference type="ARBA" id="ARBA00022989"/>
    </source>
</evidence>
<feature type="chain" id="PRO_5042160616" description="Copper transport protein" evidence="5">
    <location>
        <begin position="30"/>
        <end position="391"/>
    </location>
</feature>
<dbReference type="Pfam" id="PF04145">
    <property type="entry name" value="Ctr"/>
    <property type="match status" value="1"/>
</dbReference>
<dbReference type="Proteomes" id="UP001212152">
    <property type="component" value="Unassembled WGS sequence"/>
</dbReference>
<keyword evidence="5" id="KW-0732">Signal</keyword>
<keyword evidence="7" id="KW-1185">Reference proteome</keyword>
<evidence type="ECO:0000313" key="7">
    <source>
        <dbReference type="Proteomes" id="UP001212152"/>
    </source>
</evidence>
<feature type="transmembrane region" description="Helical" evidence="4">
    <location>
        <begin position="351"/>
        <end position="370"/>
    </location>
</feature>
<dbReference type="AlphaFoldDB" id="A0AAD5TRF0"/>
<keyword evidence="4" id="KW-0813">Transport</keyword>
<feature type="signal peptide" evidence="5">
    <location>
        <begin position="1"/>
        <end position="29"/>
    </location>
</feature>
<sequence>MSLRPSSSIVLVFAALVLALLALATSVAAQSPPAAAGAGACPAPPASCPAPTNPADPACAGFRMCDADATAATTNLCSQMPGMPGCSVSSLCASSPSSIPSPYCSPMSVLANICSADMPTMSACKTYVNQCGSAANASTSVNAQCKEASSAAIPGFPTSKSATQNVYSICHEMSMPGCEACTISSSTSSYPSNSCDLMGTYALLCKAMPDMSQCADWKAMCAATPGLSYCSAGSAADPPVMRMFFHTGLADYVLFESWVPRTSGQYFGTWVAIFILGVFYEGWHAIIATCEAKYLRTTTKPADGNSEANLMPNGATPSRIGDRIKHALLRFVAKAVTVTIAYSLMLVAMTFNVGLFFAVVVGLATGSAIFTDVTRAALTAALTNEGEELCC</sequence>
<evidence type="ECO:0000256" key="5">
    <source>
        <dbReference type="SAM" id="SignalP"/>
    </source>
</evidence>
<accession>A0AAD5TRF0</accession>
<comment type="caution">
    <text evidence="6">The sequence shown here is derived from an EMBL/GenBank/DDBJ whole genome shotgun (WGS) entry which is preliminary data.</text>
</comment>
<evidence type="ECO:0000256" key="1">
    <source>
        <dbReference type="ARBA" id="ARBA00022692"/>
    </source>
</evidence>
<keyword evidence="3 4" id="KW-0472">Membrane</keyword>
<keyword evidence="4" id="KW-0406">Ion transport</keyword>
<keyword evidence="4" id="KW-0186">Copper</keyword>
<feature type="transmembrane region" description="Helical" evidence="4">
    <location>
        <begin position="327"/>
        <end position="345"/>
    </location>
</feature>
<proteinExistence type="inferred from homology"/>
<dbReference type="EMBL" id="JADGJQ010000002">
    <property type="protein sequence ID" value="KAJ3185021.1"/>
    <property type="molecule type" value="Genomic_DNA"/>
</dbReference>
<comment type="subcellular location">
    <subcellularLocation>
        <location evidence="4">Membrane</location>
        <topology evidence="4">Multi-pass membrane protein</topology>
    </subcellularLocation>
</comment>
<gene>
    <name evidence="6" type="ORF">HDU87_002587</name>
</gene>
<organism evidence="6 7">
    <name type="scientific">Geranomyces variabilis</name>
    <dbReference type="NCBI Taxonomy" id="109894"/>
    <lineage>
        <taxon>Eukaryota</taxon>
        <taxon>Fungi</taxon>
        <taxon>Fungi incertae sedis</taxon>
        <taxon>Chytridiomycota</taxon>
        <taxon>Chytridiomycota incertae sedis</taxon>
        <taxon>Chytridiomycetes</taxon>
        <taxon>Spizellomycetales</taxon>
        <taxon>Powellomycetaceae</taxon>
        <taxon>Geranomyces</taxon>
    </lineage>
</organism>
<evidence type="ECO:0000256" key="4">
    <source>
        <dbReference type="RuleBase" id="RU367022"/>
    </source>
</evidence>
<protein>
    <recommendedName>
        <fullName evidence="4">Copper transport protein</fullName>
    </recommendedName>
</protein>
<evidence type="ECO:0000256" key="3">
    <source>
        <dbReference type="ARBA" id="ARBA00023136"/>
    </source>
</evidence>
<feature type="transmembrane region" description="Helical" evidence="4">
    <location>
        <begin position="267"/>
        <end position="290"/>
    </location>
</feature>
<comment type="similarity">
    <text evidence="4">Belongs to the copper transporter (Ctr) (TC 1.A.56) family. SLC31A subfamily.</text>
</comment>
<evidence type="ECO:0000313" key="6">
    <source>
        <dbReference type="EMBL" id="KAJ3185021.1"/>
    </source>
</evidence>
<reference evidence="6" key="1">
    <citation type="submission" date="2020-05" db="EMBL/GenBank/DDBJ databases">
        <title>Phylogenomic resolution of chytrid fungi.</title>
        <authorList>
            <person name="Stajich J.E."/>
            <person name="Amses K."/>
            <person name="Simmons R."/>
            <person name="Seto K."/>
            <person name="Myers J."/>
            <person name="Bonds A."/>
            <person name="Quandt C.A."/>
            <person name="Barry K."/>
            <person name="Liu P."/>
            <person name="Grigoriev I."/>
            <person name="Longcore J.E."/>
            <person name="James T.Y."/>
        </authorList>
    </citation>
    <scope>NUCLEOTIDE SEQUENCE</scope>
    <source>
        <strain evidence="6">JEL0379</strain>
    </source>
</reference>
<name>A0AAD5TRF0_9FUNG</name>
<dbReference type="GO" id="GO:0005375">
    <property type="term" value="F:copper ion transmembrane transporter activity"/>
    <property type="evidence" value="ECO:0007669"/>
    <property type="project" value="UniProtKB-UniRule"/>
</dbReference>